<feature type="chain" id="PRO_5043338784" evidence="2">
    <location>
        <begin position="17"/>
        <end position="160"/>
    </location>
</feature>
<accession>A0AAV6MRC5</accession>
<evidence type="ECO:0000256" key="1">
    <source>
        <dbReference type="SAM" id="MobiDB-lite"/>
    </source>
</evidence>
<evidence type="ECO:0000313" key="4">
    <source>
        <dbReference type="Proteomes" id="UP000685013"/>
    </source>
</evidence>
<dbReference type="AlphaFoldDB" id="A0AAV6MRC5"/>
<keyword evidence="2" id="KW-0732">Signal</keyword>
<dbReference type="EMBL" id="JAGKQH010000012">
    <property type="protein sequence ID" value="KAG6585900.1"/>
    <property type="molecule type" value="Genomic_DNA"/>
</dbReference>
<feature type="non-terminal residue" evidence="3">
    <location>
        <position position="1"/>
    </location>
</feature>
<keyword evidence="4" id="KW-1185">Reference proteome</keyword>
<reference evidence="3 4" key="1">
    <citation type="journal article" date="2021" name="Hortic Res">
        <title>The domestication of Cucurbita argyrosperma as revealed by the genome of its wild relative.</title>
        <authorList>
            <person name="Barrera-Redondo J."/>
            <person name="Sanchez-de la Vega G."/>
            <person name="Aguirre-Liguori J.A."/>
            <person name="Castellanos-Morales G."/>
            <person name="Gutierrez-Guerrero Y.T."/>
            <person name="Aguirre-Dugua X."/>
            <person name="Aguirre-Planter E."/>
            <person name="Tenaillon M.I."/>
            <person name="Lira-Saade R."/>
            <person name="Eguiarte L.E."/>
        </authorList>
    </citation>
    <scope>NUCLEOTIDE SEQUENCE [LARGE SCALE GENOMIC DNA]</scope>
    <source>
        <strain evidence="3">JBR-2021</strain>
    </source>
</reference>
<comment type="caution">
    <text evidence="3">The sequence shown here is derived from an EMBL/GenBank/DDBJ whole genome shotgun (WGS) entry which is preliminary data.</text>
</comment>
<gene>
    <name evidence="3" type="ORF">SDJN03_18633</name>
</gene>
<protein>
    <submittedName>
        <fullName evidence="3">Uncharacterized protein</fullName>
    </submittedName>
</protein>
<feature type="compositionally biased region" description="Basic and acidic residues" evidence="1">
    <location>
        <begin position="80"/>
        <end position="97"/>
    </location>
</feature>
<organism evidence="3 4">
    <name type="scientific">Cucurbita argyrosperma subsp. sororia</name>
    <dbReference type="NCBI Taxonomy" id="37648"/>
    <lineage>
        <taxon>Eukaryota</taxon>
        <taxon>Viridiplantae</taxon>
        <taxon>Streptophyta</taxon>
        <taxon>Embryophyta</taxon>
        <taxon>Tracheophyta</taxon>
        <taxon>Spermatophyta</taxon>
        <taxon>Magnoliopsida</taxon>
        <taxon>eudicotyledons</taxon>
        <taxon>Gunneridae</taxon>
        <taxon>Pentapetalae</taxon>
        <taxon>rosids</taxon>
        <taxon>fabids</taxon>
        <taxon>Cucurbitales</taxon>
        <taxon>Cucurbitaceae</taxon>
        <taxon>Cucurbiteae</taxon>
        <taxon>Cucurbita</taxon>
    </lineage>
</organism>
<feature type="region of interest" description="Disordered" evidence="1">
    <location>
        <begin position="76"/>
        <end position="97"/>
    </location>
</feature>
<name>A0AAV6MRC5_9ROSI</name>
<sequence length="160" mass="18010">MRRSSWCRCNLGLLNASALSLLERNGALFSIECAVLWDVEVEHSIWEFLFYDCPESELVSWLGRRFSAAGVEVESELAEAEPKPTEEGKSNPETEKLGLHQGKEQRSFFLIAAEKEQADQSLNVVQPSVLLIPRRNYFFQSLRPGTTSQNHSSCSASRTT</sequence>
<feature type="signal peptide" evidence="2">
    <location>
        <begin position="1"/>
        <end position="16"/>
    </location>
</feature>
<dbReference type="Proteomes" id="UP000685013">
    <property type="component" value="Chromosome 12"/>
</dbReference>
<evidence type="ECO:0000313" key="3">
    <source>
        <dbReference type="EMBL" id="KAG6585900.1"/>
    </source>
</evidence>
<proteinExistence type="predicted"/>
<evidence type="ECO:0000256" key="2">
    <source>
        <dbReference type="SAM" id="SignalP"/>
    </source>
</evidence>